<dbReference type="PROSITE" id="PS51892">
    <property type="entry name" value="SUBTILASE"/>
    <property type="match status" value="1"/>
</dbReference>
<evidence type="ECO:0000259" key="9">
    <source>
        <dbReference type="Pfam" id="PF07707"/>
    </source>
</evidence>
<proteinExistence type="inferred from homology"/>
<keyword evidence="2 7" id="KW-0645">Protease</keyword>
<comment type="caution">
    <text evidence="10">The sequence shown here is derived from an EMBL/GenBank/DDBJ whole genome shotgun (WGS) entry which is preliminary data.</text>
</comment>
<dbReference type="PANTHER" id="PTHR43806:SF11">
    <property type="entry name" value="CEREVISIN-RELATED"/>
    <property type="match status" value="1"/>
</dbReference>
<dbReference type="Pfam" id="PF07707">
    <property type="entry name" value="BACK"/>
    <property type="match status" value="1"/>
</dbReference>
<evidence type="ECO:0000256" key="3">
    <source>
        <dbReference type="ARBA" id="ARBA00022801"/>
    </source>
</evidence>
<dbReference type="PANTHER" id="PTHR43806">
    <property type="entry name" value="PEPTIDASE S8"/>
    <property type="match status" value="1"/>
</dbReference>
<evidence type="ECO:0000256" key="4">
    <source>
        <dbReference type="ARBA" id="ARBA00022825"/>
    </source>
</evidence>
<evidence type="ECO:0000256" key="1">
    <source>
        <dbReference type="ARBA" id="ARBA00011073"/>
    </source>
</evidence>
<evidence type="ECO:0000313" key="11">
    <source>
        <dbReference type="Proteomes" id="UP000553632"/>
    </source>
</evidence>
<dbReference type="Pfam" id="PF00082">
    <property type="entry name" value="Peptidase_S8"/>
    <property type="match status" value="1"/>
</dbReference>
<feature type="non-terminal residue" evidence="10">
    <location>
        <position position="1"/>
    </location>
</feature>
<dbReference type="InterPro" id="IPR000209">
    <property type="entry name" value="Peptidase_S8/S53_dom"/>
</dbReference>
<organism evidence="10 11">
    <name type="scientific">Perkinsus olseni</name>
    <name type="common">Perkinsus atlanticus</name>
    <dbReference type="NCBI Taxonomy" id="32597"/>
    <lineage>
        <taxon>Eukaryota</taxon>
        <taxon>Sar</taxon>
        <taxon>Alveolata</taxon>
        <taxon>Perkinsozoa</taxon>
        <taxon>Perkinsea</taxon>
        <taxon>Perkinsida</taxon>
        <taxon>Perkinsidae</taxon>
        <taxon>Perkinsus</taxon>
    </lineage>
</organism>
<dbReference type="Gene3D" id="3.40.50.200">
    <property type="entry name" value="Peptidase S8/S53 domain"/>
    <property type="match status" value="1"/>
</dbReference>
<dbReference type="PRINTS" id="PR00723">
    <property type="entry name" value="SUBTILISIN"/>
</dbReference>
<evidence type="ECO:0000256" key="7">
    <source>
        <dbReference type="PROSITE-ProRule" id="PRU01240"/>
    </source>
</evidence>
<dbReference type="InterPro" id="IPR015500">
    <property type="entry name" value="Peptidase_S8_subtilisin-rel"/>
</dbReference>
<dbReference type="SUPFAM" id="SSF52743">
    <property type="entry name" value="Subtilisin-like"/>
    <property type="match status" value="1"/>
</dbReference>
<protein>
    <recommendedName>
        <fullName evidence="6">subtilisin</fullName>
        <ecNumber evidence="6">3.4.21.62</ecNumber>
    </recommendedName>
</protein>
<dbReference type="EMBL" id="JABANO010003665">
    <property type="protein sequence ID" value="KAF4756480.1"/>
    <property type="molecule type" value="Genomic_DNA"/>
</dbReference>
<dbReference type="GO" id="GO:0004252">
    <property type="term" value="F:serine-type endopeptidase activity"/>
    <property type="evidence" value="ECO:0007669"/>
    <property type="project" value="UniProtKB-UniRule"/>
</dbReference>
<dbReference type="Gene3D" id="1.25.40.420">
    <property type="match status" value="1"/>
</dbReference>
<comment type="similarity">
    <text evidence="1 7">Belongs to the peptidase S8 family.</text>
</comment>
<keyword evidence="11" id="KW-1185">Reference proteome</keyword>
<dbReference type="EC" id="3.4.21.62" evidence="6"/>
<reference evidence="10 11" key="1">
    <citation type="submission" date="2020-04" db="EMBL/GenBank/DDBJ databases">
        <title>Perkinsus olseni comparative genomics.</title>
        <authorList>
            <person name="Bogema D.R."/>
        </authorList>
    </citation>
    <scope>NUCLEOTIDE SEQUENCE [LARGE SCALE GENOMIC DNA]</scope>
    <source>
        <strain evidence="10 11">ATCC PRA-207</strain>
    </source>
</reference>
<sequence>LGSDDLTCAEDEVFNNAMRWVGADDARLDAHLDEVLQLIRFPLMDSKLVAALDSHPVAGKSRELPRLQLAALKYHFNPAGVTGLNCRLRRGAVYWRLTKSKSCSNTDESIIRTFVLAVPADLMIDRSWRLIVEKLSADSVVIAGVLAVLAIIDSGIAADHPDFKGKIEKGYDASGRRNKSLADISVPCDGHGTAMAGIIGSNINNGIGIAGIADKVKLYPVRATRNRTRTIVTSEMIRAWEAALKFKKTQVILYAYGSRFKKADSLIEKHLLEKSVKKGVFVVTAASNSNDFDGRENVLLPCGLANGIHGVVCVAATLAEAPTVLCSNASKLASFGSPGSRAIAPTPNKVAGEWIYEEVSGSSDAAAAVAGVVALMKSFEHFKPDAIERMLLNATEGRVRTKTGYEMTYGVLRPDLAVKQAVAEAGLPQITSSKWGRLIRPLRHWRGSREQVMAN</sequence>
<feature type="domain" description="BACK" evidence="9">
    <location>
        <begin position="1"/>
        <end position="49"/>
    </location>
</feature>
<feature type="active site" description="Charge relay system" evidence="7">
    <location>
        <position position="363"/>
    </location>
</feature>
<dbReference type="GO" id="GO:0006508">
    <property type="term" value="P:proteolysis"/>
    <property type="evidence" value="ECO:0007669"/>
    <property type="project" value="UniProtKB-KW"/>
</dbReference>
<feature type="domain" description="Peptidase S8/S53" evidence="8">
    <location>
        <begin position="148"/>
        <end position="397"/>
    </location>
</feature>
<keyword evidence="3 7" id="KW-0378">Hydrolase</keyword>
<evidence type="ECO:0000256" key="6">
    <source>
        <dbReference type="ARBA" id="ARBA00023619"/>
    </source>
</evidence>
<evidence type="ECO:0000259" key="8">
    <source>
        <dbReference type="Pfam" id="PF00082"/>
    </source>
</evidence>
<evidence type="ECO:0000256" key="2">
    <source>
        <dbReference type="ARBA" id="ARBA00022670"/>
    </source>
</evidence>
<dbReference type="InterPro" id="IPR050131">
    <property type="entry name" value="Peptidase_S8_subtilisin-like"/>
</dbReference>
<dbReference type="Proteomes" id="UP000553632">
    <property type="component" value="Unassembled WGS sequence"/>
</dbReference>
<feature type="active site" description="Charge relay system" evidence="7">
    <location>
        <position position="153"/>
    </location>
</feature>
<comment type="catalytic activity">
    <reaction evidence="5">
        <text>Hydrolysis of proteins with broad specificity for peptide bonds, and a preference for a large uncharged residue in P1. Hydrolyzes peptide amides.</text>
        <dbReference type="EC" id="3.4.21.62"/>
    </reaction>
</comment>
<dbReference type="AlphaFoldDB" id="A0A7J6UGR3"/>
<keyword evidence="4 7" id="KW-0720">Serine protease</keyword>
<name>A0A7J6UGR3_PEROL</name>
<dbReference type="InterPro" id="IPR036852">
    <property type="entry name" value="Peptidase_S8/S53_dom_sf"/>
</dbReference>
<gene>
    <name evidence="10" type="ORF">FOZ63_018754</name>
</gene>
<evidence type="ECO:0000313" key="10">
    <source>
        <dbReference type="EMBL" id="KAF4756480.1"/>
    </source>
</evidence>
<feature type="active site" description="Charge relay system" evidence="7">
    <location>
        <position position="191"/>
    </location>
</feature>
<evidence type="ECO:0000256" key="5">
    <source>
        <dbReference type="ARBA" id="ARBA00023529"/>
    </source>
</evidence>
<accession>A0A7J6UGR3</accession>
<dbReference type="InterPro" id="IPR011705">
    <property type="entry name" value="BACK"/>
</dbReference>